<dbReference type="PANTHER" id="PTHR34512:SF30">
    <property type="entry name" value="OUTER MEMBRANE PROTEIN ASSEMBLY FACTOR BAMB"/>
    <property type="match status" value="1"/>
</dbReference>
<proteinExistence type="predicted"/>
<dbReference type="InterPro" id="IPR002372">
    <property type="entry name" value="PQQ_rpt_dom"/>
</dbReference>
<organism evidence="3 4">
    <name type="scientific">Halobaculum roseum</name>
    <dbReference type="NCBI Taxonomy" id="2175149"/>
    <lineage>
        <taxon>Archaea</taxon>
        <taxon>Methanobacteriati</taxon>
        <taxon>Methanobacteriota</taxon>
        <taxon>Stenosarchaea group</taxon>
        <taxon>Halobacteria</taxon>
        <taxon>Halobacteriales</taxon>
        <taxon>Haloferacaceae</taxon>
        <taxon>Halobaculum</taxon>
    </lineage>
</organism>
<feature type="region of interest" description="Disordered" evidence="1">
    <location>
        <begin position="22"/>
        <end position="70"/>
    </location>
</feature>
<feature type="compositionally biased region" description="Basic and acidic residues" evidence="1">
    <location>
        <begin position="56"/>
        <end position="70"/>
    </location>
</feature>
<accession>A0ABD5MRJ8</accession>
<dbReference type="PANTHER" id="PTHR34512">
    <property type="entry name" value="CELL SURFACE PROTEIN"/>
    <property type="match status" value="1"/>
</dbReference>
<gene>
    <name evidence="3" type="ORF">ACFFOL_13065</name>
</gene>
<evidence type="ECO:0000259" key="2">
    <source>
        <dbReference type="Pfam" id="PF13360"/>
    </source>
</evidence>
<dbReference type="GeneID" id="67211479"/>
<dbReference type="InterPro" id="IPR011047">
    <property type="entry name" value="Quinoprotein_ADH-like_sf"/>
</dbReference>
<dbReference type="AlphaFoldDB" id="A0ABD5MRJ8"/>
<dbReference type="EMBL" id="JBHMAJ010000008">
    <property type="protein sequence ID" value="MFB9825095.1"/>
    <property type="molecule type" value="Genomic_DNA"/>
</dbReference>
<keyword evidence="4" id="KW-1185">Reference proteome</keyword>
<name>A0ABD5MRJ8_9EURY</name>
<evidence type="ECO:0000313" key="3">
    <source>
        <dbReference type="EMBL" id="MFB9825095.1"/>
    </source>
</evidence>
<dbReference type="RefSeq" id="WP_225935105.1">
    <property type="nucleotide sequence ID" value="NZ_CP082286.1"/>
</dbReference>
<dbReference type="Proteomes" id="UP001589595">
    <property type="component" value="Unassembled WGS sequence"/>
</dbReference>
<evidence type="ECO:0000313" key="4">
    <source>
        <dbReference type="Proteomes" id="UP001589595"/>
    </source>
</evidence>
<dbReference type="InterPro" id="IPR018391">
    <property type="entry name" value="PQQ_b-propeller_rpt"/>
</dbReference>
<comment type="caution">
    <text evidence="3">The sequence shown here is derived from an EMBL/GenBank/DDBJ whole genome shotgun (WGS) entry which is preliminary data.</text>
</comment>
<feature type="domain" description="Pyrrolo-quinoline quinone repeat" evidence="2">
    <location>
        <begin position="248"/>
        <end position="428"/>
    </location>
</feature>
<dbReference type="InterPro" id="IPR015943">
    <property type="entry name" value="WD40/YVTN_repeat-like_dom_sf"/>
</dbReference>
<sequence>MRRRTLLATVGGGLAGGIAGCLSSPRRGSGTPNGEDPSTDVTIPAGTWPQIGYDSQHTRHTPDARGPRDDATIAWRSLGDRPVYPPVVDDALYLTEAWTGGTAFTLSAEDGQQQWSNSELPPMRWAPALHDDRLLVITREAGNVVRLHALDVASGDQEWVREHEITASSGEHPPISPTVRDGALYLGSNRGVIRCDAATGDIDWTAPLGPHVVETENGPTWRTDWAKPAVTADRVFTFDMNESYRATREVYAVDRRTGDREWTARLDAGDGWYLKAHAVAGADHVFVSALRPHVSAGLDDSPWSGAERLFALEAASGEVAWDWTLPKKTLSPPAYADGTLYVSEWYPDADTGRLHALDVSDGSNIWTYETDNGAVLSPTVAGDTVYIGQGEELAAVARADGTRRWRLEIGERSGPPVVVGETAYIQTNPGHNYQSRLLAVREP</sequence>
<evidence type="ECO:0000256" key="1">
    <source>
        <dbReference type="SAM" id="MobiDB-lite"/>
    </source>
</evidence>
<reference evidence="3" key="1">
    <citation type="submission" date="2024-09" db="EMBL/GenBank/DDBJ databases">
        <authorList>
            <person name="Sun Q."/>
        </authorList>
    </citation>
    <scope>NUCLEOTIDE SEQUENCE [LARGE SCALE GENOMIC DNA]</scope>
    <source>
        <strain evidence="3">JCM 31273</strain>
    </source>
</reference>
<dbReference type="Gene3D" id="2.130.10.10">
    <property type="entry name" value="YVTN repeat-like/Quinoprotein amine dehydrogenase"/>
    <property type="match status" value="2"/>
</dbReference>
<dbReference type="SUPFAM" id="SSF50998">
    <property type="entry name" value="Quinoprotein alcohol dehydrogenase-like"/>
    <property type="match status" value="2"/>
</dbReference>
<protein>
    <submittedName>
        <fullName evidence="3">PQQ-binding-like beta-propeller repeat protein</fullName>
    </submittedName>
</protein>
<feature type="domain" description="Pyrrolo-quinoline quinone repeat" evidence="2">
    <location>
        <begin position="74"/>
        <end position="236"/>
    </location>
</feature>
<dbReference type="PROSITE" id="PS51257">
    <property type="entry name" value="PROKAR_LIPOPROTEIN"/>
    <property type="match status" value="1"/>
</dbReference>
<dbReference type="Pfam" id="PF13360">
    <property type="entry name" value="PQQ_2"/>
    <property type="match status" value="2"/>
</dbReference>
<dbReference type="SMART" id="SM00564">
    <property type="entry name" value="PQQ"/>
    <property type="match status" value="7"/>
</dbReference>